<dbReference type="GO" id="GO:0006935">
    <property type="term" value="P:chemotaxis"/>
    <property type="evidence" value="ECO:0007669"/>
    <property type="project" value="UniProtKB-UniRule"/>
</dbReference>
<dbReference type="SUPFAM" id="SSF64438">
    <property type="entry name" value="CNF1/YfiH-like putative cysteine hydrolases"/>
    <property type="match status" value="1"/>
</dbReference>
<dbReference type="EMBL" id="CP046457">
    <property type="protein sequence ID" value="QGT99191.1"/>
    <property type="molecule type" value="Genomic_DNA"/>
</dbReference>
<reference evidence="5" key="1">
    <citation type="journal article" date="2019" name="Microbiology">
        <title>Complete Genome Sequence of an Uncultured Bacterium of the Candidate Phylum Bipolaricaulota.</title>
        <authorList>
            <person name="Kadnikov V.V."/>
            <person name="Mardanov A.V."/>
            <person name="Beletsky A.V."/>
            <person name="Frank Y.A."/>
            <person name="Karnachuk O.V."/>
            <person name="Ravin N.V."/>
        </authorList>
    </citation>
    <scope>NUCLEOTIDE SEQUENCE [LARGE SCALE GENOMIC DNA]</scope>
</reference>
<evidence type="ECO:0000256" key="1">
    <source>
        <dbReference type="ARBA" id="ARBA00022500"/>
    </source>
</evidence>
<dbReference type="PANTHER" id="PTHR35147:SF1">
    <property type="entry name" value="CHEMORECEPTOR GLUTAMINE DEAMIDASE CHED-RELATED"/>
    <property type="match status" value="1"/>
</dbReference>
<sequence length="161" mass="17362">MSKIIQVGMADFDIAKKPDKLMTAGLGSCIGICVFDKSAKIGCLAHIMLPSSLDSKKVLNKAKFADTAIEMALEEMNKMGCNTTMLTAKIAGGAQMFKFSGESDIMKIGKRNAQAVEENLKKHGIKIVSKDTGGNYGRTIIFNVETGDLFVRTIGHGERTI</sequence>
<organism evidence="4 5">
    <name type="scientific">Candidatus Syntrophocurvum alkaliphilum</name>
    <dbReference type="NCBI Taxonomy" id="2293317"/>
    <lineage>
        <taxon>Bacteria</taxon>
        <taxon>Bacillati</taxon>
        <taxon>Bacillota</taxon>
        <taxon>Clostridia</taxon>
        <taxon>Eubacteriales</taxon>
        <taxon>Syntrophomonadaceae</taxon>
        <taxon>Candidatus Syntrophocurvum</taxon>
    </lineage>
</organism>
<dbReference type="InterPro" id="IPR005659">
    <property type="entry name" value="Chemorcpt_Glu_NH3ase_CheD"/>
</dbReference>
<comment type="similarity">
    <text evidence="3">Belongs to the CheD family.</text>
</comment>
<dbReference type="PANTHER" id="PTHR35147">
    <property type="entry name" value="CHEMORECEPTOR GLUTAMINE DEAMIDASE CHED-RELATED"/>
    <property type="match status" value="1"/>
</dbReference>
<dbReference type="Gene3D" id="3.30.1330.200">
    <property type="match status" value="1"/>
</dbReference>
<dbReference type="Pfam" id="PF03975">
    <property type="entry name" value="CheD"/>
    <property type="match status" value="1"/>
</dbReference>
<dbReference type="AlphaFoldDB" id="A0A6I6DFL5"/>
<dbReference type="InterPro" id="IPR011324">
    <property type="entry name" value="Cytotoxic_necrot_fac-like_cat"/>
</dbReference>
<dbReference type="EC" id="3.5.1.44" evidence="3"/>
<dbReference type="HAMAP" id="MF_01440">
    <property type="entry name" value="CheD"/>
    <property type="match status" value="1"/>
</dbReference>
<name>A0A6I6DFL5_9FIRM</name>
<dbReference type="OrthoDB" id="9807202at2"/>
<dbReference type="KEGG" id="salq:SYNTR_0598"/>
<evidence type="ECO:0000256" key="2">
    <source>
        <dbReference type="ARBA" id="ARBA00022801"/>
    </source>
</evidence>
<dbReference type="Proteomes" id="UP000426444">
    <property type="component" value="Chromosome"/>
</dbReference>
<accession>A0A6I6DFL5</accession>
<dbReference type="RefSeq" id="WP_156203113.1">
    <property type="nucleotide sequence ID" value="NZ_CP046457.1"/>
</dbReference>
<comment type="catalytic activity">
    <reaction evidence="3">
        <text>L-glutaminyl-[protein] + H2O = L-glutamyl-[protein] + NH4(+)</text>
        <dbReference type="Rhea" id="RHEA:16441"/>
        <dbReference type="Rhea" id="RHEA-COMP:10207"/>
        <dbReference type="Rhea" id="RHEA-COMP:10208"/>
        <dbReference type="ChEBI" id="CHEBI:15377"/>
        <dbReference type="ChEBI" id="CHEBI:28938"/>
        <dbReference type="ChEBI" id="CHEBI:29973"/>
        <dbReference type="ChEBI" id="CHEBI:30011"/>
        <dbReference type="EC" id="3.5.1.44"/>
    </reaction>
</comment>
<keyword evidence="1 3" id="KW-0145">Chemotaxis</keyword>
<keyword evidence="5" id="KW-1185">Reference proteome</keyword>
<dbReference type="CDD" id="cd16352">
    <property type="entry name" value="CheD"/>
    <property type="match status" value="1"/>
</dbReference>
<evidence type="ECO:0000256" key="3">
    <source>
        <dbReference type="HAMAP-Rule" id="MF_01440"/>
    </source>
</evidence>
<dbReference type="InterPro" id="IPR038592">
    <property type="entry name" value="CheD-like_sf"/>
</dbReference>
<dbReference type="GO" id="GO:0050568">
    <property type="term" value="F:protein-glutamine glutaminase activity"/>
    <property type="evidence" value="ECO:0007669"/>
    <property type="project" value="UniProtKB-UniRule"/>
</dbReference>
<evidence type="ECO:0000313" key="4">
    <source>
        <dbReference type="EMBL" id="QGT99191.1"/>
    </source>
</evidence>
<comment type="function">
    <text evidence="3">Probably deamidates glutamine residues to glutamate on methyl-accepting chemotaxis receptors (MCPs), playing an important role in chemotaxis.</text>
</comment>
<evidence type="ECO:0000313" key="5">
    <source>
        <dbReference type="Proteomes" id="UP000426444"/>
    </source>
</evidence>
<proteinExistence type="inferred from homology"/>
<gene>
    <name evidence="3" type="primary">cheD</name>
    <name evidence="4" type="ORF">SYNTR_0598</name>
</gene>
<keyword evidence="2 3" id="KW-0378">Hydrolase</keyword>
<protein>
    <recommendedName>
        <fullName evidence="3">Probable chemoreceptor glutamine deamidase CheD</fullName>
        <ecNumber evidence="3">3.5.1.44</ecNumber>
    </recommendedName>
</protein>